<comment type="caution">
    <text evidence="2">The sequence shown here is derived from an EMBL/GenBank/DDBJ whole genome shotgun (WGS) entry which is preliminary data.</text>
</comment>
<feature type="region of interest" description="Disordered" evidence="1">
    <location>
        <begin position="61"/>
        <end position="96"/>
    </location>
</feature>
<sequence length="124" mass="13333">MCLSILQSSGLCCTIISSPWYMRLPSIPCNTMQVLCRAVESSGTFGAQQVVKSERGEEKLLAFGPGSPAKGGKENTPVKMPEYLPEGTETDKTDDKAVERSGAVGGAGGWFGGVKRYLSDTFYW</sequence>
<evidence type="ECO:0000256" key="1">
    <source>
        <dbReference type="SAM" id="MobiDB-lite"/>
    </source>
</evidence>
<evidence type="ECO:0000313" key="2">
    <source>
        <dbReference type="EMBL" id="CAI8010628.1"/>
    </source>
</evidence>
<keyword evidence="3" id="KW-1185">Reference proteome</keyword>
<name>A0AA35W740_GEOBA</name>
<reference evidence="2" key="1">
    <citation type="submission" date="2023-03" db="EMBL/GenBank/DDBJ databases">
        <authorList>
            <person name="Steffen K."/>
            <person name="Cardenas P."/>
        </authorList>
    </citation>
    <scope>NUCLEOTIDE SEQUENCE</scope>
</reference>
<dbReference type="AlphaFoldDB" id="A0AA35W740"/>
<dbReference type="PANTHER" id="PTHR46840:SF2">
    <property type="entry name" value="ARMADILLO REPEAT-CONTAINING PROTEIN 1"/>
    <property type="match status" value="1"/>
</dbReference>
<proteinExistence type="predicted"/>
<evidence type="ECO:0000313" key="3">
    <source>
        <dbReference type="Proteomes" id="UP001174909"/>
    </source>
</evidence>
<dbReference type="InterPro" id="IPR016617">
    <property type="entry name" value="ARMC1"/>
</dbReference>
<protein>
    <submittedName>
        <fullName evidence="2">Armadillo repeat-containing protein 1</fullName>
    </submittedName>
</protein>
<gene>
    <name evidence="2" type="ORF">GBAR_LOCUS6975</name>
</gene>
<dbReference type="PANTHER" id="PTHR46840">
    <property type="entry name" value="ARMADILLO REPEAT-CONTAINING PROTEIN 1"/>
    <property type="match status" value="1"/>
</dbReference>
<accession>A0AA35W740</accession>
<organism evidence="2 3">
    <name type="scientific">Geodia barretti</name>
    <name type="common">Barrett's horny sponge</name>
    <dbReference type="NCBI Taxonomy" id="519541"/>
    <lineage>
        <taxon>Eukaryota</taxon>
        <taxon>Metazoa</taxon>
        <taxon>Porifera</taxon>
        <taxon>Demospongiae</taxon>
        <taxon>Heteroscleromorpha</taxon>
        <taxon>Tetractinellida</taxon>
        <taxon>Astrophorina</taxon>
        <taxon>Geodiidae</taxon>
        <taxon>Geodia</taxon>
    </lineage>
</organism>
<dbReference type="EMBL" id="CASHTH010001049">
    <property type="protein sequence ID" value="CAI8010628.1"/>
    <property type="molecule type" value="Genomic_DNA"/>
</dbReference>
<dbReference type="Proteomes" id="UP001174909">
    <property type="component" value="Unassembled WGS sequence"/>
</dbReference>